<gene>
    <name evidence="9 12" type="primary">mfd</name>
    <name evidence="12" type="ORF">HU830_03885</name>
</gene>
<comment type="function">
    <text evidence="9">Couples transcription and DNA repair by recognizing RNA polymerase (RNAP) stalled at DNA lesions. Mediates ATP-dependent release of RNAP and its truncated transcript from the DNA, and recruitment of nucleotide excision repair machinery to the damaged site.</text>
</comment>
<evidence type="ECO:0000256" key="5">
    <source>
        <dbReference type="ARBA" id="ARBA00022806"/>
    </source>
</evidence>
<evidence type="ECO:0000259" key="11">
    <source>
        <dbReference type="PROSITE" id="PS51194"/>
    </source>
</evidence>
<keyword evidence="4 9" id="KW-0378">Hydrolase</keyword>
<dbReference type="InterPro" id="IPR004576">
    <property type="entry name" value="Mfd"/>
</dbReference>
<dbReference type="InterPro" id="IPR005118">
    <property type="entry name" value="TRCF_C"/>
</dbReference>
<dbReference type="SMART" id="SM00487">
    <property type="entry name" value="DEXDc"/>
    <property type="match status" value="1"/>
</dbReference>
<evidence type="ECO:0000256" key="7">
    <source>
        <dbReference type="ARBA" id="ARBA00023125"/>
    </source>
</evidence>
<organism evidence="12 13">
    <name type="scientific">Bombilactobacillus apium</name>
    <dbReference type="NCBI Taxonomy" id="2675299"/>
    <lineage>
        <taxon>Bacteria</taxon>
        <taxon>Bacillati</taxon>
        <taxon>Bacillota</taxon>
        <taxon>Bacilli</taxon>
        <taxon>Lactobacillales</taxon>
        <taxon>Lactobacillaceae</taxon>
        <taxon>Bombilactobacillus</taxon>
    </lineage>
</organism>
<dbReference type="Proteomes" id="UP000563523">
    <property type="component" value="Unassembled WGS sequence"/>
</dbReference>
<dbReference type="SMART" id="SM01058">
    <property type="entry name" value="CarD_TRCF"/>
    <property type="match status" value="1"/>
</dbReference>
<dbReference type="HAMAP" id="MF_00969">
    <property type="entry name" value="TRCF"/>
    <property type="match status" value="1"/>
</dbReference>
<dbReference type="InterPro" id="IPR001650">
    <property type="entry name" value="Helicase_C-like"/>
</dbReference>
<dbReference type="SUPFAM" id="SSF141259">
    <property type="entry name" value="CarD-like"/>
    <property type="match status" value="1"/>
</dbReference>
<dbReference type="EC" id="3.6.4.-" evidence="9"/>
<dbReference type="Gene3D" id="2.40.10.170">
    <property type="match status" value="1"/>
</dbReference>
<dbReference type="EMBL" id="JABZEC010000003">
    <property type="protein sequence ID" value="NVY96312.1"/>
    <property type="molecule type" value="Genomic_DNA"/>
</dbReference>
<dbReference type="Pfam" id="PF00271">
    <property type="entry name" value="Helicase_C"/>
    <property type="match status" value="1"/>
</dbReference>
<feature type="domain" description="Helicase C-terminal" evidence="11">
    <location>
        <begin position="808"/>
        <end position="969"/>
    </location>
</feature>
<comment type="caution">
    <text evidence="12">The sequence shown here is derived from an EMBL/GenBank/DDBJ whole genome shotgun (WGS) entry which is preliminary data.</text>
</comment>
<name>A0A850R6P3_9LACO</name>
<dbReference type="Gene3D" id="3.40.50.300">
    <property type="entry name" value="P-loop containing nucleotide triphosphate hydrolases"/>
    <property type="match status" value="2"/>
</dbReference>
<evidence type="ECO:0000256" key="3">
    <source>
        <dbReference type="ARBA" id="ARBA00022763"/>
    </source>
</evidence>
<keyword evidence="8 9" id="KW-0234">DNA repair</keyword>
<keyword evidence="2 9" id="KW-0547">Nucleotide-binding</keyword>
<evidence type="ECO:0000259" key="10">
    <source>
        <dbReference type="PROSITE" id="PS51192"/>
    </source>
</evidence>
<dbReference type="InterPro" id="IPR037235">
    <property type="entry name" value="TRCF-like_C_D7"/>
</dbReference>
<dbReference type="PROSITE" id="PS51192">
    <property type="entry name" value="HELICASE_ATP_BIND_1"/>
    <property type="match status" value="1"/>
</dbReference>
<dbReference type="SUPFAM" id="SSF143517">
    <property type="entry name" value="TRCF domain-like"/>
    <property type="match status" value="1"/>
</dbReference>
<dbReference type="InterPro" id="IPR036101">
    <property type="entry name" value="CarD-like/TRCF_RID_sf"/>
</dbReference>
<dbReference type="Pfam" id="PF17757">
    <property type="entry name" value="UvrB_inter"/>
    <property type="match status" value="1"/>
</dbReference>
<evidence type="ECO:0000313" key="13">
    <source>
        <dbReference type="Proteomes" id="UP000563523"/>
    </source>
</evidence>
<evidence type="ECO:0000256" key="8">
    <source>
        <dbReference type="ARBA" id="ARBA00023204"/>
    </source>
</evidence>
<dbReference type="SUPFAM" id="SSF52540">
    <property type="entry name" value="P-loop containing nucleoside triphosphate hydrolases"/>
    <property type="match status" value="4"/>
</dbReference>
<dbReference type="GO" id="GO:0005737">
    <property type="term" value="C:cytoplasm"/>
    <property type="evidence" value="ECO:0007669"/>
    <property type="project" value="UniProtKB-SubCell"/>
</dbReference>
<evidence type="ECO:0000313" key="12">
    <source>
        <dbReference type="EMBL" id="NVY96312.1"/>
    </source>
</evidence>
<comment type="subcellular location">
    <subcellularLocation>
        <location evidence="9">Cytoplasm</location>
    </subcellularLocation>
</comment>
<evidence type="ECO:0000256" key="4">
    <source>
        <dbReference type="ARBA" id="ARBA00022801"/>
    </source>
</evidence>
<dbReference type="GO" id="GO:0003678">
    <property type="term" value="F:DNA helicase activity"/>
    <property type="evidence" value="ECO:0007669"/>
    <property type="project" value="TreeGrafter"/>
</dbReference>
<comment type="similarity">
    <text evidence="9">In the N-terminal section; belongs to the UvrB family.</text>
</comment>
<dbReference type="Gene3D" id="3.90.1150.50">
    <property type="entry name" value="Transcription-repair-coupling factor, D7 domain"/>
    <property type="match status" value="1"/>
</dbReference>
<dbReference type="InterPro" id="IPR041471">
    <property type="entry name" value="UvrB_inter"/>
</dbReference>
<dbReference type="InterPro" id="IPR027417">
    <property type="entry name" value="P-loop_NTPase"/>
</dbReference>
<dbReference type="Pfam" id="PF02559">
    <property type="entry name" value="CarD_TRCF_RID"/>
    <property type="match status" value="1"/>
</dbReference>
<dbReference type="InterPro" id="IPR014001">
    <property type="entry name" value="Helicase_ATP-bd"/>
</dbReference>
<dbReference type="InterPro" id="IPR047112">
    <property type="entry name" value="RecG/Mfd"/>
</dbReference>
<dbReference type="Gene3D" id="3.40.50.11180">
    <property type="match status" value="1"/>
</dbReference>
<dbReference type="PROSITE" id="PS51194">
    <property type="entry name" value="HELICASE_CTER"/>
    <property type="match status" value="1"/>
</dbReference>
<dbReference type="Gene3D" id="3.30.2060.10">
    <property type="entry name" value="Penicillin-binding protein 1b domain"/>
    <property type="match status" value="1"/>
</dbReference>
<evidence type="ECO:0000256" key="1">
    <source>
        <dbReference type="ARBA" id="ARBA00022490"/>
    </source>
</evidence>
<evidence type="ECO:0000256" key="9">
    <source>
        <dbReference type="HAMAP-Rule" id="MF_00969"/>
    </source>
</evidence>
<dbReference type="InterPro" id="IPR011545">
    <property type="entry name" value="DEAD/DEAH_box_helicase_dom"/>
</dbReference>
<dbReference type="GO" id="GO:0000716">
    <property type="term" value="P:transcription-coupled nucleotide-excision repair, DNA damage recognition"/>
    <property type="evidence" value="ECO:0007669"/>
    <property type="project" value="UniProtKB-UniRule"/>
</dbReference>
<dbReference type="RefSeq" id="WP_176942478.1">
    <property type="nucleotide sequence ID" value="NZ_JABZEC010000003.1"/>
</dbReference>
<dbReference type="SMART" id="SM00490">
    <property type="entry name" value="HELICc"/>
    <property type="match status" value="1"/>
</dbReference>
<reference evidence="12 13" key="1">
    <citation type="submission" date="2020-06" db="EMBL/GenBank/DDBJ databases">
        <authorList>
            <person name="Kang J."/>
        </authorList>
    </citation>
    <scope>NUCLEOTIDE SEQUENCE [LARGE SCALE GENOMIC DNA]</scope>
    <source>
        <strain evidence="12 13">DCY120</strain>
    </source>
</reference>
<keyword evidence="5" id="KW-0347">Helicase</keyword>
<proteinExistence type="inferred from homology"/>
<dbReference type="InterPro" id="IPR003711">
    <property type="entry name" value="CarD-like/TRCF_RID"/>
</dbReference>
<keyword evidence="7 9" id="KW-0238">DNA-binding</keyword>
<dbReference type="PANTHER" id="PTHR47964:SF1">
    <property type="entry name" value="ATP-DEPENDENT DNA HELICASE HOMOLOG RECG, CHLOROPLASTIC"/>
    <property type="match status" value="1"/>
</dbReference>
<keyword evidence="1 9" id="KW-0963">Cytoplasm</keyword>
<dbReference type="GO" id="GO:0003684">
    <property type="term" value="F:damaged DNA binding"/>
    <property type="evidence" value="ECO:0007669"/>
    <property type="project" value="InterPro"/>
</dbReference>
<evidence type="ECO:0000256" key="2">
    <source>
        <dbReference type="ARBA" id="ARBA00022741"/>
    </source>
</evidence>
<protein>
    <recommendedName>
        <fullName evidence="9">Transcription-repair-coupling factor</fullName>
        <shortName evidence="9">TRCF</shortName>
        <ecNumber evidence="9">3.6.4.-</ecNumber>
    </recommendedName>
</protein>
<feature type="domain" description="Helicase ATP-binding" evidence="10">
    <location>
        <begin position="633"/>
        <end position="794"/>
    </location>
</feature>
<dbReference type="CDD" id="cd17991">
    <property type="entry name" value="DEXHc_TRCF"/>
    <property type="match status" value="1"/>
</dbReference>
<keyword evidence="3 9" id="KW-0227">DNA damage</keyword>
<keyword evidence="13" id="KW-1185">Reference proteome</keyword>
<dbReference type="Pfam" id="PF03461">
    <property type="entry name" value="TRCF"/>
    <property type="match status" value="1"/>
</dbReference>
<dbReference type="NCBIfam" id="TIGR00580">
    <property type="entry name" value="mfd"/>
    <property type="match status" value="1"/>
</dbReference>
<dbReference type="AlphaFoldDB" id="A0A850R6P3"/>
<evidence type="ECO:0000256" key="6">
    <source>
        <dbReference type="ARBA" id="ARBA00022840"/>
    </source>
</evidence>
<sequence length="1168" mass="132371">MQLIDFWKDNPSIQQFITKLKPQTWQMVTGLLASSKALFLANLVDQTQQPILVVEPDPYQAQRLFEDLGQFLSKEQVHSFPVADSLATQQAISSPESLDQRLQTLDFLLSQKPGVVVSAGVGVTYPLPSPQQFQESSLTLAVDQEWDQETLSRRLVAAGYRRENLVTHPGEFALRGDILDLYAPLAATAWRCEFFGDTIESLHELDPATQRNQAAVSEVHLIPATDRFASEKQYQAVGIKIQKDLDQQLVHLKQTEDQKKLRQSFVDDLTELAAGRPGPHLESYINYLYSSKQTLSSYLPSTGAIVYDDWDRIAAQAQTTMTENLTWWQEQLNQGRVLKTTLPTDRFSKHWQQVDVAQIELTVFARQRRHLDQLLSLTTRSVQQFYSNLPALKMELERWQHQEVTVVLFLSDATRLQKFTQTLADFAISAPTRTLNDLEPGKVQLVEGNLQSGIEFPNAKLVLLTERELFNRPPHARPPRTQLTNAQRLKSYTDLKPGDYVVHLNHGIGRFEGLQTLTVDGKHNDYLTLTYRDDGQILVPVNQLNLVQKYVASEGKKPRLNKLGGQEWHKTKQKVQQNIEDIADDLIALSAQRAAELGFAFPPDDDLQTKFEDQFPYIETPDQLRSVAEIKQDMQQPHPMDRLLVGDVGFGKTEVALRAAFKAIMGGKQVAFLVPTTILAQQHYQTIQARFQGFPVKFAVLSRFQTRAQQTQIKVDLAAGRLDLVVGTHRLLSKDIKFLDLGLLIVDEEQRFGVKHKERLKQLKSQIDVLTMTATPIPRTLNMSLNGVRQLSVIETPPPNRYPIQTLVLEQNYDIIQSAIHRELARHGQVFYLHNRVEDMAKVAQLLQGLVPEARVGIVNGQMTQIQLEQVMSDFLEGLYDVLVTTTIIETGVDLPNANTLIVENADHYGLSQLYQLRGRVGRSSRLAYAYFMYRPDKNLTEVSEKRLAALKDFTELGSGFKIAMRDLSIRGAGDLLGKQQHGFINSVGYDLYTQMLQEAVTKRQGKQAKSLTTDAELKLAVEAYLPDDYISDSRQKIEIYKRLRLVGDLEHLEQLRQEVRERFGTYPEVVANLFQMTQLKLVADQALVEQINQHPQGVLVRFAPQAQKYLSGEKIFQLLAQVTLKARVANEHQQFQVTFQLPAAEDQLLPELFKFVTACAQAAQGSK</sequence>
<accession>A0A850R6P3</accession>
<dbReference type="GO" id="GO:0005524">
    <property type="term" value="F:ATP binding"/>
    <property type="evidence" value="ECO:0007669"/>
    <property type="project" value="UniProtKB-UniRule"/>
</dbReference>
<dbReference type="SMART" id="SM00982">
    <property type="entry name" value="TRCF"/>
    <property type="match status" value="1"/>
</dbReference>
<dbReference type="GO" id="GO:0006355">
    <property type="term" value="P:regulation of DNA-templated transcription"/>
    <property type="evidence" value="ECO:0007669"/>
    <property type="project" value="UniProtKB-UniRule"/>
</dbReference>
<dbReference type="PANTHER" id="PTHR47964">
    <property type="entry name" value="ATP-DEPENDENT DNA HELICASE HOMOLOG RECG, CHLOROPLASTIC"/>
    <property type="match status" value="1"/>
</dbReference>
<dbReference type="Pfam" id="PF00270">
    <property type="entry name" value="DEAD"/>
    <property type="match status" value="1"/>
</dbReference>
<dbReference type="GO" id="GO:0016787">
    <property type="term" value="F:hydrolase activity"/>
    <property type="evidence" value="ECO:0007669"/>
    <property type="project" value="UniProtKB-KW"/>
</dbReference>
<keyword evidence="6 9" id="KW-0067">ATP-binding</keyword>
<comment type="similarity">
    <text evidence="9">In the C-terminal section; belongs to the helicase family. RecG subfamily.</text>
</comment>